<accession>A0ABR1LGB2</accession>
<dbReference type="Proteomes" id="UP001365128">
    <property type="component" value="Unassembled WGS sequence"/>
</dbReference>
<sequence>MVSRGKVFFCSYFFFLFPLTVCLGTSSDISIDLCRPPVHRCFHDAPDRLAVRLRFALLCFALGTLCVLESCPSVYTVHLALSSVINKHQTSRRVQEQKSVGPLTIMCPPRAGATQPD</sequence>
<comment type="caution">
    <text evidence="2">The sequence shown here is derived from an EMBL/GenBank/DDBJ whole genome shotgun (WGS) entry which is preliminary data.</text>
</comment>
<evidence type="ECO:0000313" key="3">
    <source>
        <dbReference type="Proteomes" id="UP001365128"/>
    </source>
</evidence>
<evidence type="ECO:0008006" key="4">
    <source>
        <dbReference type="Google" id="ProtNLM"/>
    </source>
</evidence>
<protein>
    <recommendedName>
        <fullName evidence="4">Secreted protein</fullName>
    </recommendedName>
</protein>
<gene>
    <name evidence="2" type="ORF">IWX46DRAFT_612927</name>
</gene>
<dbReference type="EMBL" id="JBBPDW010000044">
    <property type="protein sequence ID" value="KAK7533735.1"/>
    <property type="molecule type" value="Genomic_DNA"/>
</dbReference>
<name>A0ABR1LGB2_9PEZI</name>
<organism evidence="2 3">
    <name type="scientific">Phyllosticta citricarpa</name>
    <dbReference type="NCBI Taxonomy" id="55181"/>
    <lineage>
        <taxon>Eukaryota</taxon>
        <taxon>Fungi</taxon>
        <taxon>Dikarya</taxon>
        <taxon>Ascomycota</taxon>
        <taxon>Pezizomycotina</taxon>
        <taxon>Dothideomycetes</taxon>
        <taxon>Dothideomycetes incertae sedis</taxon>
        <taxon>Botryosphaeriales</taxon>
        <taxon>Phyllostictaceae</taxon>
        <taxon>Phyllosticta</taxon>
    </lineage>
</organism>
<keyword evidence="3" id="KW-1185">Reference proteome</keyword>
<evidence type="ECO:0000256" key="1">
    <source>
        <dbReference type="SAM" id="SignalP"/>
    </source>
</evidence>
<reference evidence="2 3" key="1">
    <citation type="submission" date="2024-04" db="EMBL/GenBank/DDBJ databases">
        <title>Phyllosticta paracitricarpa is synonymous to the EU quarantine fungus P. citricarpa based on phylogenomic analyses.</title>
        <authorList>
            <consortium name="Lawrence Berkeley National Laboratory"/>
            <person name="Van Ingen-Buijs V.A."/>
            <person name="Van Westerhoven A.C."/>
            <person name="Haridas S."/>
            <person name="Skiadas P."/>
            <person name="Martin F."/>
            <person name="Groenewald J.Z."/>
            <person name="Crous P.W."/>
            <person name="Seidl M.F."/>
        </authorList>
    </citation>
    <scope>NUCLEOTIDE SEQUENCE [LARGE SCALE GENOMIC DNA]</scope>
    <source>
        <strain evidence="2 3">CBS 122670</strain>
    </source>
</reference>
<feature type="signal peptide" evidence="1">
    <location>
        <begin position="1"/>
        <end position="24"/>
    </location>
</feature>
<feature type="chain" id="PRO_5045515524" description="Secreted protein" evidence="1">
    <location>
        <begin position="25"/>
        <end position="117"/>
    </location>
</feature>
<evidence type="ECO:0000313" key="2">
    <source>
        <dbReference type="EMBL" id="KAK7533735.1"/>
    </source>
</evidence>
<proteinExistence type="predicted"/>
<keyword evidence="1" id="KW-0732">Signal</keyword>